<feature type="compositionally biased region" description="Basic and acidic residues" evidence="1">
    <location>
        <begin position="1"/>
        <end position="17"/>
    </location>
</feature>
<organism evidence="2 3">
    <name type="scientific">Burkholderia humptydooensis MSMB43</name>
    <dbReference type="NCBI Taxonomy" id="441157"/>
    <lineage>
        <taxon>Bacteria</taxon>
        <taxon>Pseudomonadati</taxon>
        <taxon>Pseudomonadota</taxon>
        <taxon>Betaproteobacteria</taxon>
        <taxon>Burkholderiales</taxon>
        <taxon>Burkholderiaceae</taxon>
        <taxon>Burkholderia</taxon>
        <taxon>pseudomallei group</taxon>
    </lineage>
</organism>
<evidence type="ECO:0000313" key="2">
    <source>
        <dbReference type="EMBL" id="EIP89361.1"/>
    </source>
</evidence>
<dbReference type="EMBL" id="JH692061">
    <property type="protein sequence ID" value="EIP89361.1"/>
    <property type="molecule type" value="Genomic_DNA"/>
</dbReference>
<feature type="compositionally biased region" description="Basic and acidic residues" evidence="1">
    <location>
        <begin position="33"/>
        <end position="52"/>
    </location>
</feature>
<reference evidence="3" key="1">
    <citation type="journal article" date="2012" name="J. Bacteriol.">
        <title>Revised Genome Sequence of Burkholderia thailandensis MSMB43 with Improved Annotation.</title>
        <authorList>
            <person name="Zhuo Y."/>
            <person name="Liu L."/>
            <person name="Wang Q."/>
            <person name="Liu X."/>
            <person name="Ren B."/>
            <person name="Liu M."/>
            <person name="Ni P."/>
            <person name="Cheng Y.Q."/>
            <person name="Zhang L."/>
        </authorList>
    </citation>
    <scope>NUCLEOTIDE SEQUENCE [LARGE SCALE GENOMIC DNA]</scope>
    <source>
        <strain evidence="3">MSMB43</strain>
    </source>
</reference>
<name>A0ABN0GBD3_9BURK</name>
<proteinExistence type="predicted"/>
<sequence length="52" mass="5910">MRNKKEGGENAANRRESPVPPGVGKIQRNRVRASAEPRQSRLARRESRAERV</sequence>
<evidence type="ECO:0000256" key="1">
    <source>
        <dbReference type="SAM" id="MobiDB-lite"/>
    </source>
</evidence>
<evidence type="ECO:0000313" key="3">
    <source>
        <dbReference type="Proteomes" id="UP000004682"/>
    </source>
</evidence>
<accession>A0ABN0GBD3</accession>
<protein>
    <submittedName>
        <fullName evidence="2">Uncharacterized protein</fullName>
    </submittedName>
</protein>
<gene>
    <name evidence="2" type="ORF">A33K_12940</name>
</gene>
<dbReference type="Proteomes" id="UP000004682">
    <property type="component" value="Unassembled WGS sequence"/>
</dbReference>
<feature type="region of interest" description="Disordered" evidence="1">
    <location>
        <begin position="1"/>
        <end position="52"/>
    </location>
</feature>
<keyword evidence="3" id="KW-1185">Reference proteome</keyword>